<protein>
    <recommendedName>
        <fullName evidence="3">HTH deoR-type domain-containing protein</fullName>
    </recommendedName>
</protein>
<proteinExistence type="predicted"/>
<sequence length="114" mass="12713">MQTPTPRRTPAETQALIFDRLQAHAPFTIEQAIQLTGFSESITRRSLTQLKDQGKLVTTRKGNITTFRLPKLKPEDRPFMPAITPGQLINKLAGLYVPPRVHIRAGAGELRGRA</sequence>
<dbReference type="Proteomes" id="UP001528673">
    <property type="component" value="Unassembled WGS sequence"/>
</dbReference>
<organism evidence="1 2">
    <name type="scientific">Curvibacter cyanobacteriorum</name>
    <dbReference type="NCBI Taxonomy" id="3026422"/>
    <lineage>
        <taxon>Bacteria</taxon>
        <taxon>Pseudomonadati</taxon>
        <taxon>Pseudomonadota</taxon>
        <taxon>Betaproteobacteria</taxon>
        <taxon>Burkholderiales</taxon>
        <taxon>Comamonadaceae</taxon>
        <taxon>Curvibacter</taxon>
    </lineage>
</organism>
<keyword evidence="2" id="KW-1185">Reference proteome</keyword>
<accession>A0ABT5MWN7</accession>
<name>A0ABT5MWN7_9BURK</name>
<dbReference type="RefSeq" id="WP_273949171.1">
    <property type="nucleotide sequence ID" value="NZ_JAQSIP010000002.1"/>
</dbReference>
<comment type="caution">
    <text evidence="1">The sequence shown here is derived from an EMBL/GenBank/DDBJ whole genome shotgun (WGS) entry which is preliminary data.</text>
</comment>
<evidence type="ECO:0000313" key="2">
    <source>
        <dbReference type="Proteomes" id="UP001528673"/>
    </source>
</evidence>
<evidence type="ECO:0008006" key="3">
    <source>
        <dbReference type="Google" id="ProtNLM"/>
    </source>
</evidence>
<evidence type="ECO:0000313" key="1">
    <source>
        <dbReference type="EMBL" id="MDD0837866.1"/>
    </source>
</evidence>
<gene>
    <name evidence="1" type="ORF">PSQ40_04710</name>
</gene>
<reference evidence="1 2" key="1">
    <citation type="submission" date="2023-02" db="EMBL/GenBank/DDBJ databases">
        <title>Bacterial whole genomic sequence of Curvibacter sp. HBC61.</title>
        <authorList>
            <person name="Le V."/>
            <person name="Ko S.-R."/>
            <person name="Ahn C.-Y."/>
            <person name="Oh H.-M."/>
        </authorList>
    </citation>
    <scope>NUCLEOTIDE SEQUENCE [LARGE SCALE GENOMIC DNA]</scope>
    <source>
        <strain evidence="1 2">HBC61</strain>
    </source>
</reference>
<dbReference type="EMBL" id="JAQSIP010000002">
    <property type="protein sequence ID" value="MDD0837866.1"/>
    <property type="molecule type" value="Genomic_DNA"/>
</dbReference>